<organism evidence="2 3">
    <name type="scientific">Helicobacter heilmannii</name>
    <dbReference type="NCBI Taxonomy" id="35817"/>
    <lineage>
        <taxon>Bacteria</taxon>
        <taxon>Pseudomonadati</taxon>
        <taxon>Campylobacterota</taxon>
        <taxon>Epsilonproteobacteria</taxon>
        <taxon>Campylobacterales</taxon>
        <taxon>Helicobacteraceae</taxon>
        <taxon>Helicobacter</taxon>
    </lineage>
</organism>
<name>A0A0K2YDI1_HELHE</name>
<feature type="domain" description="Helicase ATP-binding" evidence="1">
    <location>
        <begin position="279"/>
        <end position="470"/>
    </location>
</feature>
<dbReference type="PANTHER" id="PTHR42927">
    <property type="entry name" value="HELICASE SUPERFAMILY 1 AND 2 DOMAIN-CONTAINING PROTEIN"/>
    <property type="match status" value="1"/>
</dbReference>
<evidence type="ECO:0000313" key="2">
    <source>
        <dbReference type="EMBL" id="CRI35060.1"/>
    </source>
</evidence>
<gene>
    <name evidence="2" type="ORF">HHE01_00580</name>
</gene>
<dbReference type="InterPro" id="IPR014001">
    <property type="entry name" value="Helicase_ATP-bd"/>
</dbReference>
<reference evidence="3" key="1">
    <citation type="submission" date="2014-12" db="EMBL/GenBank/DDBJ databases">
        <authorList>
            <person name="Smet A."/>
        </authorList>
    </citation>
    <scope>NUCLEOTIDE SEQUENCE [LARGE SCALE GENOMIC DNA]</scope>
</reference>
<dbReference type="GO" id="GO:0009035">
    <property type="term" value="F:type I site-specific deoxyribonuclease activity"/>
    <property type="evidence" value="ECO:0007669"/>
    <property type="project" value="UniProtKB-EC"/>
</dbReference>
<dbReference type="Pfam" id="PF18766">
    <property type="entry name" value="SWI2_SNF2"/>
    <property type="match status" value="1"/>
</dbReference>
<dbReference type="EC" id="3.1.21.3" evidence="2"/>
<dbReference type="SUPFAM" id="SSF52540">
    <property type="entry name" value="P-loop containing nucleoside triphosphate hydrolases"/>
    <property type="match status" value="2"/>
</dbReference>
<evidence type="ECO:0000259" key="1">
    <source>
        <dbReference type="PROSITE" id="PS51192"/>
    </source>
</evidence>
<keyword evidence="3" id="KW-1185">Reference proteome</keyword>
<evidence type="ECO:0000313" key="3">
    <source>
        <dbReference type="Proteomes" id="UP000046090"/>
    </source>
</evidence>
<dbReference type="Pfam" id="PF04313">
    <property type="entry name" value="HSDR_N"/>
    <property type="match status" value="1"/>
</dbReference>
<sequence>MKQHQEKDLEALIEGHLLQSGYTRGVCYHKELGLDTALLWGFLEKTQAKALEDLGQRDPDFKQHLLEHLKQKIKEKGMLKMLKEGIEHLGLSFKLAYNKPQTQKNLDAWQNYQSNVFSLMRQLHYSTKNNNSVDLAIFLNGLPLFTLELKHSLNAQNAKHALKQYGKRDPHEPLFKHALAHFALDESFVYLATKLEGTRTHFIPFNKGLNDGSAALDLECGAGNPLNPQGFKSAYLWEQVLQKDQVLNLIFNFLQPVDRGVIFPRYHQLSAVQRLCAAVLKDRVGGRYLIEHGAGSGKSNTIAWLTYALVGLSVDEKPLFDSVLVITDRIILDKQLQENIQSFFSIKGVVEAITEGSCQLKEALAQGKKVIIATIQKFPYILEELPSLTDKKFAIIIDEAHSSQGGAYGDALKKATGAPTQEELDPDAFLLQTIKAKQFNKNASYFAFSATPKPETLELFGTKTKAEQFIPFHLYSMKQAIEEGFILDVLKFYTTYTFYANLVAKAPDDPLYERDPAFRKLKTYVKEHPKSIEEKTKAMLAHFYTNTHHKIGGRAKAMVITSSRQVAMRYFKAFQAQLAEEKRPHKALVAFSGEVQGQSEASLNGFSESQTPKAFDTDAYRFLIVADKYQTGFDQPLLHTMYVDKALSGVACVQTLSRLNRIHPNKKDTCILDFENDTEKISKAFEPYYKQTFLAKPSDPNKLYDLKSHLEGYGVYTQEQIEAFYLALLKPPCLKSMPC</sequence>
<dbReference type="Pfam" id="PF22679">
    <property type="entry name" value="T1R_D3-like"/>
    <property type="match status" value="1"/>
</dbReference>
<dbReference type="EMBL" id="CDMK01000003">
    <property type="protein sequence ID" value="CRI35060.1"/>
    <property type="molecule type" value="Genomic_DNA"/>
</dbReference>
<dbReference type="Proteomes" id="UP000046090">
    <property type="component" value="Unassembled WGS sequence"/>
</dbReference>
<dbReference type="RefSeq" id="WP_015106688.1">
    <property type="nucleotide sequence ID" value="NZ_AP026684.1"/>
</dbReference>
<dbReference type="InterPro" id="IPR040980">
    <property type="entry name" value="SWI2_SNF2"/>
</dbReference>
<dbReference type="PANTHER" id="PTHR42927:SF1">
    <property type="entry name" value="HELICASE SUPERFAMILY 1 AND 2 DOMAIN-CONTAINING PROTEIN"/>
    <property type="match status" value="1"/>
</dbReference>
<dbReference type="GO" id="GO:0009307">
    <property type="term" value="P:DNA restriction-modification system"/>
    <property type="evidence" value="ECO:0007669"/>
    <property type="project" value="UniProtKB-KW"/>
</dbReference>
<dbReference type="Gene3D" id="3.90.1570.50">
    <property type="match status" value="1"/>
</dbReference>
<accession>A0A0K2YDI1</accession>
<dbReference type="GeneID" id="76197544"/>
<dbReference type="Gene3D" id="3.40.50.300">
    <property type="entry name" value="P-loop containing nucleotide triphosphate hydrolases"/>
    <property type="match status" value="2"/>
</dbReference>
<dbReference type="InterPro" id="IPR007409">
    <property type="entry name" value="Restrct_endonuc_type1_HsdR_N"/>
</dbReference>
<dbReference type="GO" id="GO:0005524">
    <property type="term" value="F:ATP binding"/>
    <property type="evidence" value="ECO:0007669"/>
    <property type="project" value="UniProtKB-KW"/>
</dbReference>
<proteinExistence type="predicted"/>
<dbReference type="GO" id="GO:0003677">
    <property type="term" value="F:DNA binding"/>
    <property type="evidence" value="ECO:0007669"/>
    <property type="project" value="UniProtKB-KW"/>
</dbReference>
<protein>
    <submittedName>
        <fullName evidence="2">Type I restriction-modification system, restriction subunit R</fullName>
        <ecNumber evidence="2">3.1.21.3</ecNumber>
    </submittedName>
</protein>
<keyword evidence="2" id="KW-0378">Hydrolase</keyword>
<dbReference type="PROSITE" id="PS51192">
    <property type="entry name" value="HELICASE_ATP_BIND_1"/>
    <property type="match status" value="1"/>
</dbReference>
<dbReference type="SMART" id="SM00487">
    <property type="entry name" value="DEXDc"/>
    <property type="match status" value="1"/>
</dbReference>
<dbReference type="AlphaFoldDB" id="A0A0K2YDI1"/>
<dbReference type="InterPro" id="IPR027417">
    <property type="entry name" value="P-loop_NTPase"/>
</dbReference>
<dbReference type="InterPro" id="IPR055180">
    <property type="entry name" value="HsdR_RecA-like_helicase_dom_2"/>
</dbReference>